<dbReference type="AlphaFoldDB" id="A0A975G1C6"/>
<dbReference type="SUPFAM" id="SSF51905">
    <property type="entry name" value="FAD/NAD(P)-binding domain"/>
    <property type="match status" value="1"/>
</dbReference>
<dbReference type="PRINTS" id="PR00420">
    <property type="entry name" value="RNGMNOXGNASE"/>
</dbReference>
<keyword evidence="4" id="KW-1185">Reference proteome</keyword>
<dbReference type="PANTHER" id="PTHR43476">
    <property type="entry name" value="3-(3-HYDROXY-PHENYL)PROPIONATE/3-HYDROXYCINNAMIC ACID HYDROXYLASE"/>
    <property type="match status" value="1"/>
</dbReference>
<dbReference type="InterPro" id="IPR036188">
    <property type="entry name" value="FAD/NAD-bd_sf"/>
</dbReference>
<dbReference type="Proteomes" id="UP000676409">
    <property type="component" value="Chromosome"/>
</dbReference>
<dbReference type="InterPro" id="IPR002938">
    <property type="entry name" value="FAD-bd"/>
</dbReference>
<evidence type="ECO:0000313" key="3">
    <source>
        <dbReference type="EMBL" id="QUD88941.1"/>
    </source>
</evidence>
<keyword evidence="1" id="KW-0560">Oxidoreductase</keyword>
<dbReference type="PANTHER" id="PTHR43476:SF5">
    <property type="entry name" value="FAD-DEPENDENT MONOOXYGENASE"/>
    <property type="match status" value="1"/>
</dbReference>
<sequence length="411" mass="44482">MAATQVRTCCCIVGGGPAGVMAGFLLARAGVRVTVLEKHADFLRDFRGDTVHPSTMQVLADVGLLDEFLKRPHSELSEISGRIGTRMLKLADTRHLPTAAKFVAVMPQWDFLNFLSGAADRYPAFRLLMSTEAGRLIEEGGRVVGVEAHGPDGALEIRADLVLGCDGRTSQVRAEAGLTVRDIGAPIDVLWFRLPRRPDDAQAALGNIGPGYMLVMIDRNDYYQCGFVIPKGGIEAVKAQGLAAFKASLAAIQPMIADRLEGLRSWDDVKLLTVTIDRLERWWRPGLLCIGDAAHAMSPVGGVGINLAIQDAVAAANQLAAPLREGRLSDADLAAIQKRRTLPMRLIQGLQVAVQERVLAPALKADQPFEPPWPALLLDRVPLLRRIPARVLGMGFRMERVKTPEHPGAAA</sequence>
<evidence type="ECO:0000256" key="1">
    <source>
        <dbReference type="ARBA" id="ARBA00023002"/>
    </source>
</evidence>
<dbReference type="GO" id="GO:0071949">
    <property type="term" value="F:FAD binding"/>
    <property type="evidence" value="ECO:0007669"/>
    <property type="project" value="InterPro"/>
</dbReference>
<reference evidence="3" key="1">
    <citation type="submission" date="2021-04" db="EMBL/GenBank/DDBJ databases">
        <title>The complete genome sequence of Caulobacter sp. S6.</title>
        <authorList>
            <person name="Tang Y."/>
            <person name="Ouyang W."/>
            <person name="Liu Q."/>
            <person name="Huang B."/>
            <person name="Guo Z."/>
            <person name="Lei P."/>
        </authorList>
    </citation>
    <scope>NUCLEOTIDE SEQUENCE</scope>
    <source>
        <strain evidence="3">S6</strain>
    </source>
</reference>
<dbReference type="KEGG" id="caul:KCG34_03365"/>
<gene>
    <name evidence="3" type="ORF">KCG34_03365</name>
</gene>
<name>A0A975G1C6_9CAUL</name>
<accession>A0A975G1C6</accession>
<dbReference type="Pfam" id="PF01494">
    <property type="entry name" value="FAD_binding_3"/>
    <property type="match status" value="1"/>
</dbReference>
<dbReference type="NCBIfam" id="NF004834">
    <property type="entry name" value="PRK06185.1-3"/>
    <property type="match status" value="1"/>
</dbReference>
<dbReference type="InterPro" id="IPR050631">
    <property type="entry name" value="PheA/TfdB_FAD_monoxygenase"/>
</dbReference>
<evidence type="ECO:0000313" key="4">
    <source>
        <dbReference type="Proteomes" id="UP000676409"/>
    </source>
</evidence>
<organism evidence="3 4">
    <name type="scientific">Phenylobacterium montanum</name>
    <dbReference type="NCBI Taxonomy" id="2823693"/>
    <lineage>
        <taxon>Bacteria</taxon>
        <taxon>Pseudomonadati</taxon>
        <taxon>Pseudomonadota</taxon>
        <taxon>Alphaproteobacteria</taxon>
        <taxon>Caulobacterales</taxon>
        <taxon>Caulobacteraceae</taxon>
        <taxon>Phenylobacterium</taxon>
    </lineage>
</organism>
<dbReference type="GO" id="GO:0016491">
    <property type="term" value="F:oxidoreductase activity"/>
    <property type="evidence" value="ECO:0007669"/>
    <property type="project" value="UniProtKB-KW"/>
</dbReference>
<dbReference type="Gene3D" id="3.50.50.60">
    <property type="entry name" value="FAD/NAD(P)-binding domain"/>
    <property type="match status" value="2"/>
</dbReference>
<dbReference type="NCBIfam" id="NF004833">
    <property type="entry name" value="PRK06185.1-1"/>
    <property type="match status" value="1"/>
</dbReference>
<proteinExistence type="predicted"/>
<protein>
    <submittedName>
        <fullName evidence="3">FAD-dependent oxidoreductase</fullName>
    </submittedName>
</protein>
<dbReference type="RefSeq" id="WP_211938991.1">
    <property type="nucleotide sequence ID" value="NZ_CP073078.1"/>
</dbReference>
<dbReference type="EMBL" id="CP073078">
    <property type="protein sequence ID" value="QUD88941.1"/>
    <property type="molecule type" value="Genomic_DNA"/>
</dbReference>
<evidence type="ECO:0000259" key="2">
    <source>
        <dbReference type="Pfam" id="PF01494"/>
    </source>
</evidence>
<feature type="domain" description="FAD-binding" evidence="2">
    <location>
        <begin position="10"/>
        <end position="343"/>
    </location>
</feature>